<comment type="similarity">
    <text evidence="3">Belongs to the UDP-glucose/GDP-mannose dehydrogenase family.</text>
</comment>
<dbReference type="RefSeq" id="WP_072312257.1">
    <property type="nucleotide sequence ID" value="NZ_FPIW01000051.1"/>
</dbReference>
<evidence type="ECO:0000256" key="1">
    <source>
        <dbReference type="ARBA" id="ARBA00023002"/>
    </source>
</evidence>
<dbReference type="SUPFAM" id="SSF48179">
    <property type="entry name" value="6-phosphogluconate dehydrogenase C-terminal domain-like"/>
    <property type="match status" value="1"/>
</dbReference>
<dbReference type="SMART" id="SM00984">
    <property type="entry name" value="UDPG_MGDP_dh_C"/>
    <property type="match status" value="1"/>
</dbReference>
<dbReference type="InterPro" id="IPR028359">
    <property type="entry name" value="UDP_ManNAc/GlcNAc_DH"/>
</dbReference>
<dbReference type="PIRSF" id="PIRSF000124">
    <property type="entry name" value="UDPglc_GDPman_dh"/>
    <property type="match status" value="1"/>
</dbReference>
<evidence type="ECO:0000313" key="5">
    <source>
        <dbReference type="EMBL" id="SFW64368.1"/>
    </source>
</evidence>
<name>A0AA94HUB4_DESDE</name>
<dbReference type="Pfam" id="PF03721">
    <property type="entry name" value="UDPG_MGDP_dh_N"/>
    <property type="match status" value="1"/>
</dbReference>
<dbReference type="GO" id="GO:0016616">
    <property type="term" value="F:oxidoreductase activity, acting on the CH-OH group of donors, NAD or NADP as acceptor"/>
    <property type="evidence" value="ECO:0007669"/>
    <property type="project" value="InterPro"/>
</dbReference>
<dbReference type="SUPFAM" id="SSF51735">
    <property type="entry name" value="NAD(P)-binding Rossmann-fold domains"/>
    <property type="match status" value="1"/>
</dbReference>
<dbReference type="NCBIfam" id="TIGR03026">
    <property type="entry name" value="NDP-sugDHase"/>
    <property type="match status" value="1"/>
</dbReference>
<dbReference type="GO" id="GO:0051287">
    <property type="term" value="F:NAD binding"/>
    <property type="evidence" value="ECO:0007669"/>
    <property type="project" value="InterPro"/>
</dbReference>
<dbReference type="Proteomes" id="UP000182680">
    <property type="component" value="Unassembled WGS sequence"/>
</dbReference>
<dbReference type="Pfam" id="PF00984">
    <property type="entry name" value="UDPG_MGDP_dh"/>
    <property type="match status" value="1"/>
</dbReference>
<evidence type="ECO:0000313" key="6">
    <source>
        <dbReference type="Proteomes" id="UP000182680"/>
    </source>
</evidence>
<accession>A0AA94HUB4</accession>
<dbReference type="FunFam" id="3.40.50.720:FF:000139">
    <property type="entry name" value="UDP-N-acetyl-D-mannosamine dehydrogenase"/>
    <property type="match status" value="1"/>
</dbReference>
<sequence>MSYTSISVIGLGYIGLPTAALIASHVQNVIGVDVSEEVVNSVNTGTVHSVEPGLTELLAEVTAKGWLRAVTVPEPADVFIIAVPTPITDEKKPDLSYVRAAALSLAPALRKGALVILESTSPVGTTEQVSNWLAEARPDLTFPHQSGEDADVQIAYCPERIMPGKMLGELVNNDRIVGGLTEKATAMAVDLYKIFVLGQIVTTTTRTAEMCKLVENSFRDVNIAFANELSMICDNLDIDVWELIELANRHPRVNILQPGCGVGGHCIPVDPWFIVASAPTEACLIKNAREINDYKPRWVATKIKKRVASFFERNPKRRLEDLRIACLGVSYKANLDDIRNSPAIEIIEAISELGSKILVVDPNIKTLPGKMKSNIKLEKIENIKNADIVCVLISHDMFILEKDIFSNGDHVVNVTSVI</sequence>
<proteinExistence type="inferred from homology"/>
<dbReference type="NCBIfam" id="NF008286">
    <property type="entry name" value="PRK11064.1"/>
    <property type="match status" value="1"/>
</dbReference>
<organism evidence="5 6">
    <name type="scientific">Desulfovibrio desulfuricans</name>
    <dbReference type="NCBI Taxonomy" id="876"/>
    <lineage>
        <taxon>Bacteria</taxon>
        <taxon>Pseudomonadati</taxon>
        <taxon>Thermodesulfobacteriota</taxon>
        <taxon>Desulfovibrionia</taxon>
        <taxon>Desulfovibrionales</taxon>
        <taxon>Desulfovibrionaceae</taxon>
        <taxon>Desulfovibrio</taxon>
    </lineage>
</organism>
<dbReference type="AlphaFoldDB" id="A0AA94HUB4"/>
<dbReference type="InterPro" id="IPR036291">
    <property type="entry name" value="NAD(P)-bd_dom_sf"/>
</dbReference>
<dbReference type="GO" id="GO:0000271">
    <property type="term" value="P:polysaccharide biosynthetic process"/>
    <property type="evidence" value="ECO:0007669"/>
    <property type="project" value="InterPro"/>
</dbReference>
<protein>
    <submittedName>
        <fullName evidence="5">UDP-N-acetyl-D-mannosaminuronic acid dehydrogenase</fullName>
    </submittedName>
</protein>
<evidence type="ECO:0000259" key="4">
    <source>
        <dbReference type="SMART" id="SM00984"/>
    </source>
</evidence>
<dbReference type="PANTHER" id="PTHR43491">
    <property type="entry name" value="UDP-N-ACETYL-D-MANNOSAMINE DEHYDROGENASE"/>
    <property type="match status" value="1"/>
</dbReference>
<reference evidence="6" key="1">
    <citation type="submission" date="2016-11" db="EMBL/GenBank/DDBJ databases">
        <authorList>
            <person name="Jaros S."/>
            <person name="Januszkiewicz K."/>
            <person name="Wedrychowicz H."/>
        </authorList>
    </citation>
    <scope>NUCLEOTIDE SEQUENCE [LARGE SCALE GENOMIC DNA]</scope>
    <source>
        <strain evidence="6">DSM 7057</strain>
    </source>
</reference>
<dbReference type="PIRSF" id="PIRSF500136">
    <property type="entry name" value="UDP_ManNAc_DH"/>
    <property type="match status" value="1"/>
</dbReference>
<dbReference type="Gene3D" id="3.40.50.720">
    <property type="entry name" value="NAD(P)-binding Rossmann-like Domain"/>
    <property type="match status" value="2"/>
</dbReference>
<dbReference type="GO" id="GO:0016628">
    <property type="term" value="F:oxidoreductase activity, acting on the CH-CH group of donors, NAD or NADP as acceptor"/>
    <property type="evidence" value="ECO:0007669"/>
    <property type="project" value="InterPro"/>
</dbReference>
<dbReference type="InterPro" id="IPR017476">
    <property type="entry name" value="UDP-Glc/GDP-Man"/>
</dbReference>
<keyword evidence="2" id="KW-0520">NAD</keyword>
<dbReference type="PANTHER" id="PTHR43491:SF1">
    <property type="entry name" value="UDP-N-ACETYL-D-MANNOSAMINE DEHYDROGENASE"/>
    <property type="match status" value="1"/>
</dbReference>
<evidence type="ECO:0000256" key="2">
    <source>
        <dbReference type="ARBA" id="ARBA00023027"/>
    </source>
</evidence>
<dbReference type="EMBL" id="FPIW01000051">
    <property type="protein sequence ID" value="SFW64368.1"/>
    <property type="molecule type" value="Genomic_DNA"/>
</dbReference>
<dbReference type="InterPro" id="IPR008927">
    <property type="entry name" value="6-PGluconate_DH-like_C_sf"/>
</dbReference>
<feature type="domain" description="UDP-glucose/GDP-mannose dehydrogenase C-terminal" evidence="4">
    <location>
        <begin position="325"/>
        <end position="417"/>
    </location>
</feature>
<comment type="caution">
    <text evidence="5">The sequence shown here is derived from an EMBL/GenBank/DDBJ whole genome shotgun (WGS) entry which is preliminary data.</text>
</comment>
<dbReference type="InterPro" id="IPR014026">
    <property type="entry name" value="UDP-Glc/GDP-Man_DH_dimer"/>
</dbReference>
<dbReference type="SUPFAM" id="SSF52413">
    <property type="entry name" value="UDP-glucose/GDP-mannose dehydrogenase C-terminal domain"/>
    <property type="match status" value="1"/>
</dbReference>
<gene>
    <name evidence="5" type="ORF">SAMN02910291_02256</name>
</gene>
<evidence type="ECO:0000256" key="3">
    <source>
        <dbReference type="PIRNR" id="PIRNR000124"/>
    </source>
</evidence>
<dbReference type="InterPro" id="IPR001732">
    <property type="entry name" value="UDP-Glc/GDP-Man_DH_N"/>
</dbReference>
<dbReference type="Pfam" id="PF03720">
    <property type="entry name" value="UDPG_MGDP_dh_C"/>
    <property type="match status" value="1"/>
</dbReference>
<dbReference type="InterPro" id="IPR036220">
    <property type="entry name" value="UDP-Glc/GDP-Man_DH_C_sf"/>
</dbReference>
<dbReference type="InterPro" id="IPR014027">
    <property type="entry name" value="UDP-Glc/GDP-Man_DH_C"/>
</dbReference>
<keyword evidence="1" id="KW-0560">Oxidoreductase</keyword>